<organism evidence="1 2">
    <name type="scientific">Heliobacterium modesticaldum (strain ATCC 51547 / Ice1)</name>
    <dbReference type="NCBI Taxonomy" id="498761"/>
    <lineage>
        <taxon>Bacteria</taxon>
        <taxon>Bacillati</taxon>
        <taxon>Bacillota</taxon>
        <taxon>Clostridia</taxon>
        <taxon>Eubacteriales</taxon>
        <taxon>Heliobacteriaceae</taxon>
        <taxon>Heliomicrobium</taxon>
    </lineage>
</organism>
<gene>
    <name evidence="1" type="ORF">HM1_1623</name>
</gene>
<protein>
    <submittedName>
        <fullName evidence="1">Uncharacterized protein</fullName>
    </submittedName>
</protein>
<accession>B0TDF2</accession>
<dbReference type="Proteomes" id="UP000008550">
    <property type="component" value="Chromosome"/>
</dbReference>
<dbReference type="EMBL" id="CP000930">
    <property type="protein sequence ID" value="ABZ84193.1"/>
    <property type="molecule type" value="Genomic_DNA"/>
</dbReference>
<name>B0TDF2_HELMI</name>
<evidence type="ECO:0000313" key="2">
    <source>
        <dbReference type="Proteomes" id="UP000008550"/>
    </source>
</evidence>
<keyword evidence="2" id="KW-1185">Reference proteome</keyword>
<proteinExistence type="predicted"/>
<evidence type="ECO:0000313" key="1">
    <source>
        <dbReference type="EMBL" id="ABZ84193.1"/>
    </source>
</evidence>
<dbReference type="AlphaFoldDB" id="B0TDF2"/>
<sequence>MVGTTMEGPNKSKTREKLEMLLDALQCDGRDVGPQDVLGGLTIYCMENKPYCGECSESDCLVGFARQAAAYGLEKGDPRAVYPHRLPMQDRKHFRDLPMAKALLVLVLYTCAQCDVKCHRETCCVNLEAHALEMAIYRRVARYAQGAVGLIIRQLDDMSLVDAMKMLQERSVR</sequence>
<dbReference type="OrthoDB" id="1681497at2"/>
<dbReference type="RefSeq" id="WP_012282704.1">
    <property type="nucleotide sequence ID" value="NC_010337.2"/>
</dbReference>
<dbReference type="HOGENOM" id="CLU_1545514_0_0_9"/>
<reference evidence="1 2" key="1">
    <citation type="journal article" date="2008" name="J. Bacteriol.">
        <title>The genome of Heliobacterium modesticaldum, a phototrophic representative of the Firmicutes containing the simplest photosynthetic apparatus.</title>
        <authorList>
            <person name="Sattley W.M."/>
            <person name="Madigan M.T."/>
            <person name="Swingley W.D."/>
            <person name="Cheung P.C."/>
            <person name="Clocksin K.M."/>
            <person name="Conrad A.L."/>
            <person name="Dejesa L.C."/>
            <person name="Honchak B.M."/>
            <person name="Jung D.O."/>
            <person name="Karbach L.E."/>
            <person name="Kurdoglu A."/>
            <person name="Lahiri S."/>
            <person name="Mastrian S.D."/>
            <person name="Page L.E."/>
            <person name="Taylor H.L."/>
            <person name="Wang Z.T."/>
            <person name="Raymond J."/>
            <person name="Chen M."/>
            <person name="Blankenship R.E."/>
            <person name="Touchman J.W."/>
        </authorList>
    </citation>
    <scope>NUCLEOTIDE SEQUENCE [LARGE SCALE GENOMIC DNA]</scope>
    <source>
        <strain evidence="2">ATCC 51547 / Ice1</strain>
    </source>
</reference>
<dbReference type="KEGG" id="hmo:HM1_1623"/>